<dbReference type="AlphaFoldDB" id="A0A0E9UW91"/>
<reference evidence="1" key="2">
    <citation type="journal article" date="2015" name="Fish Shellfish Immunol.">
        <title>Early steps in the European eel (Anguilla anguilla)-Vibrio vulnificus interaction in the gills: Role of the RtxA13 toxin.</title>
        <authorList>
            <person name="Callol A."/>
            <person name="Pajuelo D."/>
            <person name="Ebbesson L."/>
            <person name="Teles M."/>
            <person name="MacKenzie S."/>
            <person name="Amaro C."/>
        </authorList>
    </citation>
    <scope>NUCLEOTIDE SEQUENCE</scope>
</reference>
<dbReference type="EMBL" id="GBXM01038561">
    <property type="protein sequence ID" value="JAH70016.1"/>
    <property type="molecule type" value="Transcribed_RNA"/>
</dbReference>
<protein>
    <submittedName>
        <fullName evidence="1">Uncharacterized protein</fullName>
    </submittedName>
</protein>
<evidence type="ECO:0000313" key="1">
    <source>
        <dbReference type="EMBL" id="JAH70016.1"/>
    </source>
</evidence>
<organism evidence="1">
    <name type="scientific">Anguilla anguilla</name>
    <name type="common">European freshwater eel</name>
    <name type="synonym">Muraena anguilla</name>
    <dbReference type="NCBI Taxonomy" id="7936"/>
    <lineage>
        <taxon>Eukaryota</taxon>
        <taxon>Metazoa</taxon>
        <taxon>Chordata</taxon>
        <taxon>Craniata</taxon>
        <taxon>Vertebrata</taxon>
        <taxon>Euteleostomi</taxon>
        <taxon>Actinopterygii</taxon>
        <taxon>Neopterygii</taxon>
        <taxon>Teleostei</taxon>
        <taxon>Anguilliformes</taxon>
        <taxon>Anguillidae</taxon>
        <taxon>Anguilla</taxon>
    </lineage>
</organism>
<reference evidence="1" key="1">
    <citation type="submission" date="2014-11" db="EMBL/GenBank/DDBJ databases">
        <authorList>
            <person name="Amaro Gonzalez C."/>
        </authorList>
    </citation>
    <scope>NUCLEOTIDE SEQUENCE</scope>
</reference>
<accession>A0A0E9UW91</accession>
<proteinExistence type="predicted"/>
<sequence>MAFSQSRTFYFGTLCAQAKLPQVF</sequence>
<name>A0A0E9UW91_ANGAN</name>